<evidence type="ECO:0000313" key="1">
    <source>
        <dbReference type="EMBL" id="WEG72388.1"/>
    </source>
</evidence>
<dbReference type="EMBL" id="CP110232">
    <property type="protein sequence ID" value="WEG72388.1"/>
    <property type="molecule type" value="Genomic_DNA"/>
</dbReference>
<name>A0AAF0I4A3_9ENTE</name>
<keyword evidence="2" id="KW-1185">Reference proteome</keyword>
<gene>
    <name evidence="1" type="ORF">OL234_05230</name>
</gene>
<protein>
    <submittedName>
        <fullName evidence="1">Uncharacterized protein</fullName>
    </submittedName>
</protein>
<accession>A0AAF0I4A3</accession>
<sequence>MMNKLLGIQNDPLKKIISLRLDFFEDYLAKQIPSGFKVVVEHNDDLQPLSTILTVKTIGGNFFKTIKISLF</sequence>
<evidence type="ECO:0000313" key="2">
    <source>
        <dbReference type="Proteomes" id="UP001179647"/>
    </source>
</evidence>
<organism evidence="1 2">
    <name type="scientific">Vagococcus intermedius</name>
    <dbReference type="NCBI Taxonomy" id="2991418"/>
    <lineage>
        <taxon>Bacteria</taxon>
        <taxon>Bacillati</taxon>
        <taxon>Bacillota</taxon>
        <taxon>Bacilli</taxon>
        <taxon>Lactobacillales</taxon>
        <taxon>Enterococcaceae</taxon>
        <taxon>Vagococcus</taxon>
    </lineage>
</organism>
<dbReference type="AlphaFoldDB" id="A0AAF0I4A3"/>
<dbReference type="Proteomes" id="UP001179647">
    <property type="component" value="Chromosome"/>
</dbReference>
<proteinExistence type="predicted"/>
<reference evidence="1" key="1">
    <citation type="submission" date="2022-10" db="EMBL/GenBank/DDBJ databases">
        <title>Vagococcus sp. isolated from poultry meat.</title>
        <authorList>
            <person name="Johansson P."/>
            <person name="Bjorkroth J."/>
        </authorList>
    </citation>
    <scope>NUCLEOTIDE SEQUENCE</scope>
    <source>
        <strain evidence="1">STAA11</strain>
    </source>
</reference>
<dbReference type="KEGG" id="vie:OL234_05230"/>
<dbReference type="RefSeq" id="WP_275468191.1">
    <property type="nucleotide sequence ID" value="NZ_CP110232.1"/>
</dbReference>